<dbReference type="EMBL" id="BAABBU010000016">
    <property type="protein sequence ID" value="GAA4139357.1"/>
    <property type="molecule type" value="Genomic_DNA"/>
</dbReference>
<evidence type="ECO:0000313" key="2">
    <source>
        <dbReference type="EMBL" id="GAA4139357.1"/>
    </source>
</evidence>
<proteinExistence type="predicted"/>
<evidence type="ECO:0000256" key="1">
    <source>
        <dbReference type="SAM" id="MobiDB-lite"/>
    </source>
</evidence>
<feature type="region of interest" description="Disordered" evidence="1">
    <location>
        <begin position="46"/>
        <end position="77"/>
    </location>
</feature>
<evidence type="ECO:0000313" key="3">
    <source>
        <dbReference type="Proteomes" id="UP001501845"/>
    </source>
</evidence>
<sequence length="77" mass="7820">MSLTNGGHGGIDRGTGEPGWAARGWRLAAGGWRLAAGGWRLGSIRRRAAGQRPAEGGGAASGGGRRGSVRRRAGKRA</sequence>
<name>A0ABP7YRL4_9ACTN</name>
<gene>
    <name evidence="2" type="ORF">GCM10022285_37490</name>
</gene>
<organism evidence="2 3">
    <name type="scientific">Streptomyces tunisiensis</name>
    <dbReference type="NCBI Taxonomy" id="948699"/>
    <lineage>
        <taxon>Bacteria</taxon>
        <taxon>Bacillati</taxon>
        <taxon>Actinomycetota</taxon>
        <taxon>Actinomycetes</taxon>
        <taxon>Kitasatosporales</taxon>
        <taxon>Streptomycetaceae</taxon>
        <taxon>Streptomyces</taxon>
    </lineage>
</organism>
<feature type="compositionally biased region" description="Basic residues" evidence="1">
    <location>
        <begin position="67"/>
        <end position="77"/>
    </location>
</feature>
<accession>A0ABP7YRL4</accession>
<dbReference type="Proteomes" id="UP001501845">
    <property type="component" value="Unassembled WGS sequence"/>
</dbReference>
<keyword evidence="3" id="KW-1185">Reference proteome</keyword>
<comment type="caution">
    <text evidence="2">The sequence shown here is derived from an EMBL/GenBank/DDBJ whole genome shotgun (WGS) entry which is preliminary data.</text>
</comment>
<feature type="region of interest" description="Disordered" evidence="1">
    <location>
        <begin position="1"/>
        <end position="20"/>
    </location>
</feature>
<feature type="compositionally biased region" description="Gly residues" evidence="1">
    <location>
        <begin position="55"/>
        <end position="66"/>
    </location>
</feature>
<reference evidence="3" key="1">
    <citation type="journal article" date="2019" name="Int. J. Syst. Evol. Microbiol.">
        <title>The Global Catalogue of Microorganisms (GCM) 10K type strain sequencing project: providing services to taxonomists for standard genome sequencing and annotation.</title>
        <authorList>
            <consortium name="The Broad Institute Genomics Platform"/>
            <consortium name="The Broad Institute Genome Sequencing Center for Infectious Disease"/>
            <person name="Wu L."/>
            <person name="Ma J."/>
        </authorList>
    </citation>
    <scope>NUCLEOTIDE SEQUENCE [LARGE SCALE GENOMIC DNA]</scope>
    <source>
        <strain evidence="3">JCM 17589</strain>
    </source>
</reference>
<protein>
    <submittedName>
        <fullName evidence="2">Uncharacterized protein</fullName>
    </submittedName>
</protein>